<dbReference type="Gene3D" id="3.40.50.1240">
    <property type="entry name" value="Phosphoglycerate mutase-like"/>
    <property type="match status" value="1"/>
</dbReference>
<accession>A0RZ16</accession>
<dbReference type="InterPro" id="IPR013078">
    <property type="entry name" value="His_Pase_superF_clade-1"/>
</dbReference>
<evidence type="ECO:0000313" key="4">
    <source>
        <dbReference type="Proteomes" id="UP000000758"/>
    </source>
</evidence>
<dbReference type="HOGENOM" id="CLU_033323_9_3_2"/>
<name>A0RZ16_CENSY</name>
<dbReference type="Proteomes" id="UP000000758">
    <property type="component" value="Chromosome"/>
</dbReference>
<feature type="binding site" evidence="2">
    <location>
        <begin position="29"/>
        <end position="36"/>
    </location>
    <ligand>
        <name>substrate</name>
    </ligand>
</feature>
<dbReference type="CDD" id="cd07067">
    <property type="entry name" value="HP_PGM_like"/>
    <property type="match status" value="1"/>
</dbReference>
<reference evidence="3 4" key="1">
    <citation type="journal article" date="2006" name="Proc. Natl. Acad. Sci. U.S.A.">
        <title>Genomic analysis of the uncultivated marine crenarchaeote Cenarchaeum symbiosum.</title>
        <authorList>
            <person name="Hallam S.J."/>
            <person name="Konstantinidis K.T."/>
            <person name="Putnam N."/>
            <person name="Schleper C."/>
            <person name="Watanabe Y."/>
            <person name="Sugahara J."/>
            <person name="Preston C."/>
            <person name="de la Torre J."/>
            <person name="Richardson P.M."/>
            <person name="DeLong E.F."/>
        </authorList>
    </citation>
    <scope>NUCLEOTIDE SEQUENCE [LARGE SCALE GENOMIC DNA]</scope>
    <source>
        <strain evidence="4">A</strain>
    </source>
</reference>
<feature type="active site" description="Tele-phosphohistidine intermediate" evidence="1">
    <location>
        <position position="30"/>
    </location>
</feature>
<dbReference type="EMBL" id="DP000238">
    <property type="protein sequence ID" value="ABK78583.1"/>
    <property type="molecule type" value="Genomic_DNA"/>
</dbReference>
<sequence>MPIFTDYCQGMLLLSLFGQPCMALVIFLRHGQARNNTERVLSGRTPGVPLTEKGMDQARKAAELVGRMDVARIYTSPIQRARQTADTVGSANNIEVVEDDRLIELEMGRFTGCKYDDIANRHGNIFLKFYSGDRELEGSGVETFAEVKKRVNDIVGYVTGRHPGENVLLVTHMDPIKAALSGSIDLKPQSLFELIVANASLNVFYEDKGRLFLRGINVMDTARFDDWW</sequence>
<organism evidence="3 4">
    <name type="scientific">Cenarchaeum symbiosum (strain A)</name>
    <dbReference type="NCBI Taxonomy" id="414004"/>
    <lineage>
        <taxon>Archaea</taxon>
        <taxon>Nitrososphaerota</taxon>
        <taxon>Candidatus Cenarchaeales</taxon>
        <taxon>Candidatus Cenarchaeaceae</taxon>
        <taxon>Candidatus Cenarchaeum</taxon>
    </lineage>
</organism>
<dbReference type="InterPro" id="IPR050275">
    <property type="entry name" value="PGM_Phosphatase"/>
</dbReference>
<gene>
    <name evidence="3" type="ordered locus">CENSYa_1978</name>
</gene>
<dbReference type="GO" id="GO:0005737">
    <property type="term" value="C:cytoplasm"/>
    <property type="evidence" value="ECO:0007669"/>
    <property type="project" value="TreeGrafter"/>
</dbReference>
<dbReference type="STRING" id="414004.CENSYa_1978"/>
<dbReference type="GO" id="GO:0016791">
    <property type="term" value="F:phosphatase activity"/>
    <property type="evidence" value="ECO:0007669"/>
    <property type="project" value="TreeGrafter"/>
</dbReference>
<evidence type="ECO:0000256" key="2">
    <source>
        <dbReference type="PIRSR" id="PIRSR613078-2"/>
    </source>
</evidence>
<feature type="active site" description="Proton donor/acceptor" evidence="1">
    <location>
        <position position="104"/>
    </location>
</feature>
<dbReference type="PANTHER" id="PTHR48100">
    <property type="entry name" value="BROAD-SPECIFICITY PHOSPHATASE YOR283W-RELATED"/>
    <property type="match status" value="1"/>
</dbReference>
<dbReference type="EnsemblBacteria" id="ABK78583">
    <property type="protein sequence ID" value="ABK78583"/>
    <property type="gene ID" value="CENSYa_1978"/>
</dbReference>
<dbReference type="AlphaFoldDB" id="A0RZ16"/>
<proteinExistence type="predicted"/>
<evidence type="ECO:0000313" key="3">
    <source>
        <dbReference type="EMBL" id="ABK78583.1"/>
    </source>
</evidence>
<dbReference type="KEGG" id="csy:CENSYa_1978"/>
<dbReference type="SMART" id="SM00855">
    <property type="entry name" value="PGAM"/>
    <property type="match status" value="1"/>
</dbReference>
<dbReference type="SUPFAM" id="SSF53254">
    <property type="entry name" value="Phosphoglycerate mutase-like"/>
    <property type="match status" value="1"/>
</dbReference>
<dbReference type="Pfam" id="PF00300">
    <property type="entry name" value="His_Phos_1"/>
    <property type="match status" value="1"/>
</dbReference>
<keyword evidence="4" id="KW-1185">Reference proteome</keyword>
<evidence type="ECO:0000256" key="1">
    <source>
        <dbReference type="PIRSR" id="PIRSR613078-1"/>
    </source>
</evidence>
<protein>
    <submittedName>
        <fullName evidence="3">Fructose-2,6-bisphosphatase</fullName>
    </submittedName>
</protein>
<dbReference type="PANTHER" id="PTHR48100:SF1">
    <property type="entry name" value="HISTIDINE PHOSPHATASE FAMILY PROTEIN-RELATED"/>
    <property type="match status" value="1"/>
</dbReference>
<feature type="binding site" evidence="2">
    <location>
        <position position="80"/>
    </location>
    <ligand>
        <name>substrate</name>
    </ligand>
</feature>
<dbReference type="InterPro" id="IPR029033">
    <property type="entry name" value="His_PPase_superfam"/>
</dbReference>